<dbReference type="SUPFAM" id="SSF55811">
    <property type="entry name" value="Nudix"/>
    <property type="match status" value="1"/>
</dbReference>
<gene>
    <name evidence="2" type="ORF">COB11_04875</name>
</gene>
<comment type="caution">
    <text evidence="2">The sequence shown here is derived from an EMBL/GenBank/DDBJ whole genome shotgun (WGS) entry which is preliminary data.</text>
</comment>
<dbReference type="EMBL" id="NVUU01000054">
    <property type="protein sequence ID" value="PCI93706.1"/>
    <property type="molecule type" value="Genomic_DNA"/>
</dbReference>
<dbReference type="Pfam" id="PF00293">
    <property type="entry name" value="NUDIX"/>
    <property type="match status" value="1"/>
</dbReference>
<evidence type="ECO:0000259" key="1">
    <source>
        <dbReference type="PROSITE" id="PS51462"/>
    </source>
</evidence>
<dbReference type="PROSITE" id="PS51462">
    <property type="entry name" value="NUDIX"/>
    <property type="match status" value="1"/>
</dbReference>
<dbReference type="CDD" id="cd02883">
    <property type="entry name" value="NUDIX_Hydrolase"/>
    <property type="match status" value="1"/>
</dbReference>
<accession>A0A2A4YFU7</accession>
<sequence length="141" mass="16462">MFGHLLKDAQKDSIADVEIAIFALRKDELLLLEEPYFNQQNFYHLPKGKIKKDETISQALHRVLMEETLLAVSEVEKFLAYQDTETDAGKKRSFYFVVRVVDPEEIQAKKYHSYAWAVPTEAVGYPIKDELREMLDLYMKS</sequence>
<protein>
    <recommendedName>
        <fullName evidence="1">Nudix hydrolase domain-containing protein</fullName>
    </recommendedName>
</protein>
<evidence type="ECO:0000313" key="2">
    <source>
        <dbReference type="EMBL" id="PCI93706.1"/>
    </source>
</evidence>
<reference evidence="3" key="1">
    <citation type="submission" date="2017-08" db="EMBL/GenBank/DDBJ databases">
        <title>A dynamic microbial community with high functional redundancy inhabits the cold, oxic subseafloor aquifer.</title>
        <authorList>
            <person name="Tully B.J."/>
            <person name="Wheat C.G."/>
            <person name="Glazer B.T."/>
            <person name="Huber J.A."/>
        </authorList>
    </citation>
    <scope>NUCLEOTIDE SEQUENCE [LARGE SCALE GENOMIC DNA]</scope>
</reference>
<evidence type="ECO:0000313" key="3">
    <source>
        <dbReference type="Proteomes" id="UP000217838"/>
    </source>
</evidence>
<dbReference type="Proteomes" id="UP000217838">
    <property type="component" value="Unassembled WGS sequence"/>
</dbReference>
<dbReference type="AlphaFoldDB" id="A0A2A4YFU7"/>
<dbReference type="PANTHER" id="PTHR43736">
    <property type="entry name" value="ADP-RIBOSE PYROPHOSPHATASE"/>
    <property type="match status" value="1"/>
</dbReference>
<feature type="domain" description="Nudix hydrolase" evidence="1">
    <location>
        <begin position="12"/>
        <end position="139"/>
    </location>
</feature>
<dbReference type="PANTHER" id="PTHR43736:SF1">
    <property type="entry name" value="DIHYDRONEOPTERIN TRIPHOSPHATE DIPHOSPHATASE"/>
    <property type="match status" value="1"/>
</dbReference>
<dbReference type="InterPro" id="IPR000086">
    <property type="entry name" value="NUDIX_hydrolase_dom"/>
</dbReference>
<dbReference type="Gene3D" id="3.90.79.10">
    <property type="entry name" value="Nucleoside Triphosphate Pyrophosphohydrolase"/>
    <property type="match status" value="1"/>
</dbReference>
<proteinExistence type="predicted"/>
<organism evidence="2 3">
    <name type="scientific">Aerophobetes bacterium</name>
    <dbReference type="NCBI Taxonomy" id="2030807"/>
    <lineage>
        <taxon>Bacteria</taxon>
        <taxon>Candidatus Aerophobota</taxon>
    </lineage>
</organism>
<dbReference type="InterPro" id="IPR015797">
    <property type="entry name" value="NUDIX_hydrolase-like_dom_sf"/>
</dbReference>
<name>A0A2A4YFU7_UNCAE</name>